<organism evidence="1 2">
    <name type="scientific">Emiliania huxleyi (strain CCMP1516)</name>
    <dbReference type="NCBI Taxonomy" id="280463"/>
    <lineage>
        <taxon>Eukaryota</taxon>
        <taxon>Haptista</taxon>
        <taxon>Haptophyta</taxon>
        <taxon>Prymnesiophyceae</taxon>
        <taxon>Isochrysidales</taxon>
        <taxon>Noelaerhabdaceae</taxon>
        <taxon>Emiliania</taxon>
    </lineage>
</organism>
<dbReference type="GeneID" id="17250071"/>
<evidence type="ECO:0000313" key="2">
    <source>
        <dbReference type="Proteomes" id="UP000013827"/>
    </source>
</evidence>
<protein>
    <submittedName>
        <fullName evidence="1">Uncharacterized protein</fullName>
    </submittedName>
</protein>
<dbReference type="PaxDb" id="2903-EOD03863"/>
<proteinExistence type="predicted"/>
<name>A0A0D3HXX8_EMIH1</name>
<reference evidence="1" key="2">
    <citation type="submission" date="2024-10" db="UniProtKB">
        <authorList>
            <consortium name="EnsemblProtists"/>
        </authorList>
    </citation>
    <scope>IDENTIFICATION</scope>
</reference>
<dbReference type="RefSeq" id="XP_005756292.1">
    <property type="nucleotide sequence ID" value="XM_005756235.1"/>
</dbReference>
<dbReference type="KEGG" id="ehx:EMIHUDRAFT_439324"/>
<keyword evidence="2" id="KW-1185">Reference proteome</keyword>
<dbReference type="Proteomes" id="UP000013827">
    <property type="component" value="Unassembled WGS sequence"/>
</dbReference>
<dbReference type="AlphaFoldDB" id="A0A0D3HXX8"/>
<reference evidence="2" key="1">
    <citation type="journal article" date="2013" name="Nature">
        <title>Pan genome of the phytoplankton Emiliania underpins its global distribution.</title>
        <authorList>
            <person name="Read B.A."/>
            <person name="Kegel J."/>
            <person name="Klute M.J."/>
            <person name="Kuo A."/>
            <person name="Lefebvre S.C."/>
            <person name="Maumus F."/>
            <person name="Mayer C."/>
            <person name="Miller J."/>
            <person name="Monier A."/>
            <person name="Salamov A."/>
            <person name="Young J."/>
            <person name="Aguilar M."/>
            <person name="Claverie J.M."/>
            <person name="Frickenhaus S."/>
            <person name="Gonzalez K."/>
            <person name="Herman E.K."/>
            <person name="Lin Y.C."/>
            <person name="Napier J."/>
            <person name="Ogata H."/>
            <person name="Sarno A.F."/>
            <person name="Shmutz J."/>
            <person name="Schroeder D."/>
            <person name="de Vargas C."/>
            <person name="Verret F."/>
            <person name="von Dassow P."/>
            <person name="Valentin K."/>
            <person name="Van de Peer Y."/>
            <person name="Wheeler G."/>
            <person name="Dacks J.B."/>
            <person name="Delwiche C.F."/>
            <person name="Dyhrman S.T."/>
            <person name="Glockner G."/>
            <person name="John U."/>
            <person name="Richards T."/>
            <person name="Worden A.Z."/>
            <person name="Zhang X."/>
            <person name="Grigoriev I.V."/>
            <person name="Allen A.E."/>
            <person name="Bidle K."/>
            <person name="Borodovsky M."/>
            <person name="Bowler C."/>
            <person name="Brownlee C."/>
            <person name="Cock J.M."/>
            <person name="Elias M."/>
            <person name="Gladyshev V.N."/>
            <person name="Groth M."/>
            <person name="Guda C."/>
            <person name="Hadaegh A."/>
            <person name="Iglesias-Rodriguez M.D."/>
            <person name="Jenkins J."/>
            <person name="Jones B.M."/>
            <person name="Lawson T."/>
            <person name="Leese F."/>
            <person name="Lindquist E."/>
            <person name="Lobanov A."/>
            <person name="Lomsadze A."/>
            <person name="Malik S.B."/>
            <person name="Marsh M.E."/>
            <person name="Mackinder L."/>
            <person name="Mock T."/>
            <person name="Mueller-Roeber B."/>
            <person name="Pagarete A."/>
            <person name="Parker M."/>
            <person name="Probert I."/>
            <person name="Quesneville H."/>
            <person name="Raines C."/>
            <person name="Rensing S.A."/>
            <person name="Riano-Pachon D.M."/>
            <person name="Richier S."/>
            <person name="Rokitta S."/>
            <person name="Shiraiwa Y."/>
            <person name="Soanes D.M."/>
            <person name="van der Giezen M."/>
            <person name="Wahlund T.M."/>
            <person name="Williams B."/>
            <person name="Wilson W."/>
            <person name="Wolfe G."/>
            <person name="Wurch L.L."/>
        </authorList>
    </citation>
    <scope>NUCLEOTIDE SEQUENCE</scope>
</reference>
<dbReference type="EnsemblProtists" id="EOD03863">
    <property type="protein sequence ID" value="EOD03863"/>
    <property type="gene ID" value="EMIHUDRAFT_439324"/>
</dbReference>
<dbReference type="HOGENOM" id="CLU_1716685_0_0_1"/>
<sequence>MIEAIAARTSSSQAAPIISQRVDHALYVSCVRFALRLAADMLASGRLVSMLGLEVTWSVRMLPQVAHAPKGAPPTNAGWDDAFLEERFGSMVDRLLQKRDINLAMVPDHLERELYLNVVRLLLNIATTALSSHDGAGGTQVDIFGVSARFSLE</sequence>
<accession>A0A0D3HXX8</accession>
<evidence type="ECO:0000313" key="1">
    <source>
        <dbReference type="EnsemblProtists" id="EOD03863"/>
    </source>
</evidence>